<name>A0A1P8KJJ1_9BACT</name>
<feature type="domain" description="UspA" evidence="2">
    <location>
        <begin position="217"/>
        <end position="279"/>
    </location>
</feature>
<organism evidence="3 4">
    <name type="scientific">Poseidonibacter parvus</name>
    <dbReference type="NCBI Taxonomy" id="1850254"/>
    <lineage>
        <taxon>Bacteria</taxon>
        <taxon>Pseudomonadati</taxon>
        <taxon>Campylobacterota</taxon>
        <taxon>Epsilonproteobacteria</taxon>
        <taxon>Campylobacterales</taxon>
        <taxon>Arcobacteraceae</taxon>
        <taxon>Poseidonibacter</taxon>
    </lineage>
</organism>
<dbReference type="KEGG" id="alp:LPB137_02095"/>
<comment type="similarity">
    <text evidence="1">Belongs to the universal stress protein A family.</text>
</comment>
<dbReference type="Pfam" id="PF00582">
    <property type="entry name" value="Usp"/>
    <property type="match status" value="1"/>
</dbReference>
<dbReference type="AlphaFoldDB" id="A0A1P8KJJ1"/>
<dbReference type="RefSeq" id="WP_076083759.1">
    <property type="nucleotide sequence ID" value="NZ_CP019070.1"/>
</dbReference>
<evidence type="ECO:0000259" key="2">
    <source>
        <dbReference type="Pfam" id="PF00582"/>
    </source>
</evidence>
<sequence>MEYKKLFFPIGGGEELAQRIHGALLIGKHFNAHLDIFKSLAKPSQIMQFADNIPESILKELNAIAKDKLEKDLHIHEKIFKEEANKLDTTISSTIITNTASAQILSGEGYRSKLIEQESKYCDLVVVSAPHNARLTATFETTVTKSGKPALMFPREMTSFNTDRILIGWNNSPEVSRAISQAIPIMKKAKKVHIITANEYMKNENEVIKLQDYLKIHNIIATYEIVKTTNTPGEALLKNAKDGNYELIVAGAFGHKGFKELMFGGTTKYILEHTNIPIFMSN</sequence>
<dbReference type="STRING" id="1850254.LPB137_02095"/>
<dbReference type="CDD" id="cd00293">
    <property type="entry name" value="USP-like"/>
    <property type="match status" value="1"/>
</dbReference>
<evidence type="ECO:0000313" key="4">
    <source>
        <dbReference type="Proteomes" id="UP000186074"/>
    </source>
</evidence>
<evidence type="ECO:0000313" key="3">
    <source>
        <dbReference type="EMBL" id="APW64719.1"/>
    </source>
</evidence>
<dbReference type="PANTHER" id="PTHR46268">
    <property type="entry name" value="STRESS RESPONSE PROTEIN NHAX"/>
    <property type="match status" value="1"/>
</dbReference>
<accession>A0A1P8KJJ1</accession>
<proteinExistence type="inferred from homology"/>
<gene>
    <name evidence="3" type="ORF">LPB137_02095</name>
</gene>
<protein>
    <recommendedName>
        <fullName evidence="2">UspA domain-containing protein</fullName>
    </recommendedName>
</protein>
<dbReference type="Proteomes" id="UP000186074">
    <property type="component" value="Chromosome"/>
</dbReference>
<reference evidence="3 4" key="1">
    <citation type="submission" date="2017-01" db="EMBL/GenBank/DDBJ databases">
        <title>Genome sequencing of Arcobacter sp. LPB0137.</title>
        <authorList>
            <person name="Lee G.-W."/>
            <person name="Yi H."/>
        </authorList>
    </citation>
    <scope>NUCLEOTIDE SEQUENCE [LARGE SCALE GENOMIC DNA]</scope>
    <source>
        <strain evidence="3 4">LPB0137</strain>
    </source>
</reference>
<evidence type="ECO:0000256" key="1">
    <source>
        <dbReference type="ARBA" id="ARBA00008791"/>
    </source>
</evidence>
<keyword evidence="4" id="KW-1185">Reference proteome</keyword>
<dbReference type="PANTHER" id="PTHR46268:SF15">
    <property type="entry name" value="UNIVERSAL STRESS PROTEIN HP_0031"/>
    <property type="match status" value="1"/>
</dbReference>
<dbReference type="EMBL" id="CP019070">
    <property type="protein sequence ID" value="APW64719.1"/>
    <property type="molecule type" value="Genomic_DNA"/>
</dbReference>
<dbReference type="SUPFAM" id="SSF52402">
    <property type="entry name" value="Adenine nucleotide alpha hydrolases-like"/>
    <property type="match status" value="1"/>
</dbReference>
<dbReference type="Gene3D" id="3.40.50.12370">
    <property type="match status" value="1"/>
</dbReference>
<dbReference type="InterPro" id="IPR006016">
    <property type="entry name" value="UspA"/>
</dbReference>
<dbReference type="OrthoDB" id="5393836at2"/>